<reference evidence="2" key="1">
    <citation type="submission" date="2023-07" db="EMBL/GenBank/DDBJ databases">
        <authorList>
            <person name="Pelsma A.J. K."/>
        </authorList>
    </citation>
    <scope>NUCLEOTIDE SEQUENCE</scope>
</reference>
<feature type="region of interest" description="Disordered" evidence="1">
    <location>
        <begin position="80"/>
        <end position="114"/>
    </location>
</feature>
<evidence type="ECO:0000313" key="2">
    <source>
        <dbReference type="EMBL" id="CAJ0867031.1"/>
    </source>
</evidence>
<evidence type="ECO:0000256" key="1">
    <source>
        <dbReference type="SAM" id="MobiDB-lite"/>
    </source>
</evidence>
<organism evidence="2">
    <name type="scientific">freshwater sediment metagenome</name>
    <dbReference type="NCBI Taxonomy" id="556182"/>
    <lineage>
        <taxon>unclassified sequences</taxon>
        <taxon>metagenomes</taxon>
        <taxon>ecological metagenomes</taxon>
    </lineage>
</organism>
<dbReference type="EMBL" id="OY288114">
    <property type="protein sequence ID" value="CAJ0867031.1"/>
    <property type="molecule type" value="Genomic_DNA"/>
</dbReference>
<name>A0AA48RAP5_9ZZZZ</name>
<dbReference type="AlphaFoldDB" id="A0AA48RAP5"/>
<accession>A0AA48RAP5</accession>
<protein>
    <submittedName>
        <fullName evidence="2">Uncharacterized protein</fullName>
    </submittedName>
</protein>
<gene>
    <name evidence="2" type="ORF">AMST5_01915</name>
</gene>
<proteinExistence type="predicted"/>
<feature type="compositionally biased region" description="Basic and acidic residues" evidence="1">
    <location>
        <begin position="83"/>
        <end position="107"/>
    </location>
</feature>
<sequence>MAIDFTKSPTRWVLEWAGYRHKKLGGKTGAASGVRRIDPETGEVIETISRTAIRKRKPVKNAQAAPAATGDLEAKATAIIRQNPEKKKQEKTPKQRSKREIRAELSRLRKARKA</sequence>